<organism evidence="1">
    <name type="scientific">Lepeophtheirus salmonis</name>
    <name type="common">Salmon louse</name>
    <name type="synonym">Caligus salmonis</name>
    <dbReference type="NCBI Taxonomy" id="72036"/>
    <lineage>
        <taxon>Eukaryota</taxon>
        <taxon>Metazoa</taxon>
        <taxon>Ecdysozoa</taxon>
        <taxon>Arthropoda</taxon>
        <taxon>Crustacea</taxon>
        <taxon>Multicrustacea</taxon>
        <taxon>Hexanauplia</taxon>
        <taxon>Copepoda</taxon>
        <taxon>Siphonostomatoida</taxon>
        <taxon>Caligidae</taxon>
        <taxon>Lepeophtheirus</taxon>
    </lineage>
</organism>
<dbReference type="AlphaFoldDB" id="A0A0K2V7X1"/>
<name>A0A0K2V7X1_LEPSM</name>
<evidence type="ECO:0000313" key="1">
    <source>
        <dbReference type="EMBL" id="CDW46036.1"/>
    </source>
</evidence>
<sequence length="42" mass="5147">MGVRKVRIIQWYMTDPLTYICVIIQLTKHHPLFCLFFFKSMQ</sequence>
<dbReference type="EMBL" id="HACA01028675">
    <property type="protein sequence ID" value="CDW46036.1"/>
    <property type="molecule type" value="Transcribed_RNA"/>
</dbReference>
<proteinExistence type="predicted"/>
<protein>
    <submittedName>
        <fullName evidence="1">Uncharacterized protein</fullName>
    </submittedName>
</protein>
<accession>A0A0K2V7X1</accession>
<reference evidence="1" key="1">
    <citation type="submission" date="2014-05" db="EMBL/GenBank/DDBJ databases">
        <authorList>
            <person name="Chronopoulou M."/>
        </authorList>
    </citation>
    <scope>NUCLEOTIDE SEQUENCE</scope>
    <source>
        <tissue evidence="1">Whole organism</tissue>
    </source>
</reference>